<dbReference type="EMBL" id="AP014705">
    <property type="protein sequence ID" value="BAQ48719.1"/>
    <property type="molecule type" value="Genomic_DNA"/>
</dbReference>
<dbReference type="PATRIC" id="fig|270351.10.peg.5706"/>
<geneLocation type="plasmid" evidence="8">
    <name>pMaq22A_1p DNA</name>
</geneLocation>
<dbReference type="PANTHER" id="PTHR42987">
    <property type="entry name" value="PEPTIDASE S49"/>
    <property type="match status" value="1"/>
</dbReference>
<dbReference type="Proteomes" id="UP000061432">
    <property type="component" value="Plasmid pMaq22A_1p"/>
</dbReference>
<organism evidence="7 8">
    <name type="scientific">Methylobacterium aquaticum</name>
    <dbReference type="NCBI Taxonomy" id="270351"/>
    <lineage>
        <taxon>Bacteria</taxon>
        <taxon>Pseudomonadati</taxon>
        <taxon>Pseudomonadota</taxon>
        <taxon>Alphaproteobacteria</taxon>
        <taxon>Hyphomicrobiales</taxon>
        <taxon>Methylobacteriaceae</taxon>
        <taxon>Methylobacterium</taxon>
    </lineage>
</organism>
<accession>A0A0C6FT61</accession>
<name>A0A0C6FT61_9HYPH</name>
<dbReference type="SUPFAM" id="SSF52096">
    <property type="entry name" value="ClpP/crotonase"/>
    <property type="match status" value="1"/>
</dbReference>
<keyword evidence="4" id="KW-0720">Serine protease</keyword>
<dbReference type="AlphaFoldDB" id="A0A0C6FT61"/>
<dbReference type="KEGG" id="maqu:Maq22A_1p31980"/>
<evidence type="ECO:0000256" key="5">
    <source>
        <dbReference type="SAM" id="MobiDB-lite"/>
    </source>
</evidence>
<evidence type="ECO:0000313" key="7">
    <source>
        <dbReference type="EMBL" id="BAQ48719.1"/>
    </source>
</evidence>
<keyword evidence="7" id="KW-0614">Plasmid</keyword>
<feature type="region of interest" description="Disordered" evidence="5">
    <location>
        <begin position="1"/>
        <end position="23"/>
    </location>
</feature>
<evidence type="ECO:0000256" key="3">
    <source>
        <dbReference type="ARBA" id="ARBA00022801"/>
    </source>
</evidence>
<dbReference type="GO" id="GO:0008236">
    <property type="term" value="F:serine-type peptidase activity"/>
    <property type="evidence" value="ECO:0007669"/>
    <property type="project" value="UniProtKB-KW"/>
</dbReference>
<evidence type="ECO:0000259" key="6">
    <source>
        <dbReference type="Pfam" id="PF01343"/>
    </source>
</evidence>
<dbReference type="InterPro" id="IPR047272">
    <property type="entry name" value="S49_SppA_C"/>
</dbReference>
<dbReference type="Gene3D" id="3.90.226.10">
    <property type="entry name" value="2-enoyl-CoA Hydratase, Chain A, domain 1"/>
    <property type="match status" value="1"/>
</dbReference>
<dbReference type="Gene3D" id="6.20.330.10">
    <property type="match status" value="1"/>
</dbReference>
<reference evidence="8" key="2">
    <citation type="submission" date="2015-01" db="EMBL/GenBank/DDBJ databases">
        <title>Complete genome sequence of Methylobacterium aquaticum strain 22A.</title>
        <authorList>
            <person name="Tani A."/>
            <person name="Ogura Y."/>
            <person name="Hayashi T."/>
        </authorList>
    </citation>
    <scope>NUCLEOTIDE SEQUENCE [LARGE SCALE GENOMIC DNA]</scope>
    <source>
        <strain evidence="8">MA-22A</strain>
        <plasmid evidence="8">Plasmid pMaq22A_1p DNA</plasmid>
    </source>
</reference>
<dbReference type="GO" id="GO:0006508">
    <property type="term" value="P:proteolysis"/>
    <property type="evidence" value="ECO:0007669"/>
    <property type="project" value="UniProtKB-KW"/>
</dbReference>
<dbReference type="Pfam" id="PF01343">
    <property type="entry name" value="Peptidase_S49"/>
    <property type="match status" value="1"/>
</dbReference>
<evidence type="ECO:0000256" key="4">
    <source>
        <dbReference type="ARBA" id="ARBA00022825"/>
    </source>
</evidence>
<keyword evidence="2" id="KW-0645">Protease</keyword>
<dbReference type="InterPro" id="IPR029045">
    <property type="entry name" value="ClpP/crotonase-like_dom_sf"/>
</dbReference>
<comment type="similarity">
    <text evidence="1">Belongs to the peptidase S49 family.</text>
</comment>
<reference evidence="7 8" key="1">
    <citation type="journal article" date="2015" name="Genome Announc.">
        <title>Complete Genome Sequence of Methylobacterium aquaticum Strain 22A, Isolated from Racomitrium japonicum Moss.</title>
        <authorList>
            <person name="Tani A."/>
            <person name="Ogura Y."/>
            <person name="Hayashi T."/>
            <person name="Kimbara K."/>
        </authorList>
    </citation>
    <scope>NUCLEOTIDE SEQUENCE [LARGE SCALE GENOMIC DNA]</scope>
    <source>
        <strain evidence="7 8">MA-22A</strain>
        <plasmid evidence="8">Plasmid pMaq22A_1p DNA</plasmid>
    </source>
</reference>
<dbReference type="InterPro" id="IPR002142">
    <property type="entry name" value="Peptidase_S49"/>
</dbReference>
<dbReference type="PANTHER" id="PTHR42987:SF8">
    <property type="entry name" value="PROTEINASE"/>
    <property type="match status" value="1"/>
</dbReference>
<proteinExistence type="inferred from homology"/>
<protein>
    <submittedName>
        <fullName evidence="7">Peptidase S49</fullName>
    </submittedName>
</protein>
<sequence>MRTGRDAPHPLRHRPSLAGTGRPAYLSGVPSEIPAPMPFRPFDALRALLPERWARRHPVVPVVRLSGAIGAVSPLRAGLSLGACSPALERAFGMKGIRAVAIVINSPGGSAAQSHLIFRRIRALAAEAEVPVLAFVEDVAASGGYMIACAADEIFCDPASLVGSIGVVSAGFGFTGLIERLGVERRVHTAGKAKAMLDPFRPENPDDVARLKIIQADVQAMFTELVRSRRPALSGDPDELFSGAVWTGRQGLALGLVDGHGDVRSVLRSRFGDTVRLPVVEQARGGLLSRLLRRREPGAVGIAAIEGMLATLDERAAFARYGL</sequence>
<evidence type="ECO:0000313" key="8">
    <source>
        <dbReference type="Proteomes" id="UP000061432"/>
    </source>
</evidence>
<gene>
    <name evidence="7" type="primary">sppA</name>
    <name evidence="7" type="ORF">Maq22A_1p31980</name>
</gene>
<keyword evidence="3" id="KW-0378">Hydrolase</keyword>
<feature type="domain" description="Peptidase S49" evidence="6">
    <location>
        <begin position="127"/>
        <end position="268"/>
    </location>
</feature>
<evidence type="ECO:0000256" key="2">
    <source>
        <dbReference type="ARBA" id="ARBA00022670"/>
    </source>
</evidence>
<dbReference type="CDD" id="cd07023">
    <property type="entry name" value="S49_Sppa_N_C"/>
    <property type="match status" value="1"/>
</dbReference>
<evidence type="ECO:0000256" key="1">
    <source>
        <dbReference type="ARBA" id="ARBA00008683"/>
    </source>
</evidence>